<keyword evidence="2" id="KW-1185">Reference proteome</keyword>
<dbReference type="EMBL" id="LGUE01000001">
    <property type="protein sequence ID" value="KON91012.1"/>
    <property type="molecule type" value="Genomic_DNA"/>
</dbReference>
<dbReference type="AlphaFoldDB" id="A0A0M0GNE2"/>
<dbReference type="OrthoDB" id="2616591at2"/>
<dbReference type="RefSeq" id="WP_053426256.1">
    <property type="nucleotide sequence ID" value="NZ_JAUKEI010000001.1"/>
</dbReference>
<evidence type="ECO:0008006" key="3">
    <source>
        <dbReference type="Google" id="ProtNLM"/>
    </source>
</evidence>
<organism evidence="1 2">
    <name type="scientific">Rossellomorea marisflavi</name>
    <dbReference type="NCBI Taxonomy" id="189381"/>
    <lineage>
        <taxon>Bacteria</taxon>
        <taxon>Bacillati</taxon>
        <taxon>Bacillota</taxon>
        <taxon>Bacilli</taxon>
        <taxon>Bacillales</taxon>
        <taxon>Bacillaceae</taxon>
        <taxon>Rossellomorea</taxon>
    </lineage>
</organism>
<evidence type="ECO:0000313" key="1">
    <source>
        <dbReference type="EMBL" id="KON91012.1"/>
    </source>
</evidence>
<sequence>MKWLIPLSFAFLLLAGCGSTDKSYELCGYGDMLVLNGKGYVLLPVKKTLTLDGKAGVIKEKIGDEFHPEKDYTANHLKKGTDLYYVKDHGTYLIAKTSDERYLLYEEIEK</sequence>
<gene>
    <name evidence="1" type="ORF">AF331_00235</name>
</gene>
<accession>A0A0M0GNE2</accession>
<name>A0A0M0GNE2_9BACI</name>
<protein>
    <recommendedName>
        <fullName evidence="3">Lipoprotein</fullName>
    </recommendedName>
</protein>
<comment type="caution">
    <text evidence="1">The sequence shown here is derived from an EMBL/GenBank/DDBJ whole genome shotgun (WGS) entry which is preliminary data.</text>
</comment>
<dbReference type="PROSITE" id="PS51257">
    <property type="entry name" value="PROKAR_LIPOPROTEIN"/>
    <property type="match status" value="1"/>
</dbReference>
<dbReference type="Proteomes" id="UP000037405">
    <property type="component" value="Unassembled WGS sequence"/>
</dbReference>
<reference evidence="2" key="1">
    <citation type="submission" date="2015-07" db="EMBL/GenBank/DDBJ databases">
        <title>Fjat-14235 jcm11544.</title>
        <authorList>
            <person name="Liu B."/>
            <person name="Wang J."/>
            <person name="Zhu Y."/>
            <person name="Liu G."/>
            <person name="Chen Q."/>
            <person name="Chen Z."/>
            <person name="Lan J."/>
            <person name="Che J."/>
            <person name="Ge C."/>
            <person name="Shi H."/>
            <person name="Pan Z."/>
            <person name="Liu X."/>
        </authorList>
    </citation>
    <scope>NUCLEOTIDE SEQUENCE [LARGE SCALE GENOMIC DNA]</scope>
    <source>
        <strain evidence="2">JCM 11544</strain>
    </source>
</reference>
<evidence type="ECO:0000313" key="2">
    <source>
        <dbReference type="Proteomes" id="UP000037405"/>
    </source>
</evidence>
<dbReference type="PATRIC" id="fig|189381.12.peg.109"/>
<proteinExistence type="predicted"/>